<dbReference type="KEGG" id="pzu:PHZ_c3420"/>
<dbReference type="PANTHER" id="PTHR44051:SF8">
    <property type="entry name" value="GLUTATHIONE S-TRANSFERASE GSTA"/>
    <property type="match status" value="1"/>
</dbReference>
<dbReference type="OrthoDB" id="7583243at2"/>
<dbReference type="SFLD" id="SFLDG01150">
    <property type="entry name" value="Main.1:_Beta-like"/>
    <property type="match status" value="1"/>
</dbReference>
<dbReference type="eggNOG" id="COG0625">
    <property type="taxonomic scope" value="Bacteria"/>
</dbReference>
<evidence type="ECO:0000313" key="4">
    <source>
        <dbReference type="Proteomes" id="UP000001868"/>
    </source>
</evidence>
<dbReference type="InterPro" id="IPR040079">
    <property type="entry name" value="Glutathione_S-Trfase"/>
</dbReference>
<dbReference type="Proteomes" id="UP000001868">
    <property type="component" value="Chromosome"/>
</dbReference>
<dbReference type="SFLD" id="SFLDG00358">
    <property type="entry name" value="Main_(cytGST)"/>
    <property type="match status" value="1"/>
</dbReference>
<dbReference type="GO" id="GO:0016740">
    <property type="term" value="F:transferase activity"/>
    <property type="evidence" value="ECO:0007669"/>
    <property type="project" value="UniProtKB-KW"/>
</dbReference>
<organism evidence="3 4">
    <name type="scientific">Phenylobacterium zucineum (strain HLK1)</name>
    <dbReference type="NCBI Taxonomy" id="450851"/>
    <lineage>
        <taxon>Bacteria</taxon>
        <taxon>Pseudomonadati</taxon>
        <taxon>Pseudomonadota</taxon>
        <taxon>Alphaproteobacteria</taxon>
        <taxon>Caulobacterales</taxon>
        <taxon>Caulobacteraceae</taxon>
        <taxon>Phenylobacterium</taxon>
    </lineage>
</organism>
<protein>
    <submittedName>
        <fullName evidence="3">Glutathione S-transferase</fullName>
    </submittedName>
</protein>
<dbReference type="AlphaFoldDB" id="B4RC36"/>
<dbReference type="InterPro" id="IPR004046">
    <property type="entry name" value="GST_C"/>
</dbReference>
<reference evidence="3 4" key="1">
    <citation type="journal article" date="2008" name="BMC Genomics">
        <title>Complete genome of Phenylobacterium zucineum - a novel facultative intracellular bacterium isolated from human erythroleukemia cell line K562.</title>
        <authorList>
            <person name="Luo Y."/>
            <person name="Xu X."/>
            <person name="Ding Z."/>
            <person name="Liu Z."/>
            <person name="Zhang B."/>
            <person name="Yan Z."/>
            <person name="Sun J."/>
            <person name="Hu S."/>
            <person name="Hu X."/>
        </authorList>
    </citation>
    <scope>NUCLEOTIDE SEQUENCE [LARGE SCALE GENOMIC DNA]</scope>
    <source>
        <strain evidence="3 4">HLK1</strain>
    </source>
</reference>
<dbReference type="HOGENOM" id="CLU_011226_6_1_5"/>
<dbReference type="Gene3D" id="3.40.30.10">
    <property type="entry name" value="Glutaredoxin"/>
    <property type="match status" value="1"/>
</dbReference>
<dbReference type="CDD" id="cd03057">
    <property type="entry name" value="GST_N_Beta"/>
    <property type="match status" value="1"/>
</dbReference>
<accession>B4RC36</accession>
<feature type="domain" description="GST N-terminal" evidence="1">
    <location>
        <begin position="1"/>
        <end position="81"/>
    </location>
</feature>
<dbReference type="InterPro" id="IPR010987">
    <property type="entry name" value="Glutathione-S-Trfase_C-like"/>
</dbReference>
<dbReference type="InterPro" id="IPR036282">
    <property type="entry name" value="Glutathione-S-Trfase_C_sf"/>
</dbReference>
<dbReference type="EMBL" id="CP000747">
    <property type="protein sequence ID" value="ACG79829.1"/>
    <property type="molecule type" value="Genomic_DNA"/>
</dbReference>
<dbReference type="STRING" id="450851.PHZ_c3420"/>
<dbReference type="InterPro" id="IPR036249">
    <property type="entry name" value="Thioredoxin-like_sf"/>
</dbReference>
<dbReference type="PROSITE" id="PS50404">
    <property type="entry name" value="GST_NTER"/>
    <property type="match status" value="1"/>
</dbReference>
<name>B4RC36_PHEZH</name>
<dbReference type="InterPro" id="IPR004045">
    <property type="entry name" value="Glutathione_S-Trfase_N"/>
</dbReference>
<dbReference type="CDD" id="cd03188">
    <property type="entry name" value="GST_C_Beta"/>
    <property type="match status" value="1"/>
</dbReference>
<keyword evidence="4" id="KW-1185">Reference proteome</keyword>
<keyword evidence="3" id="KW-0808">Transferase</keyword>
<dbReference type="Pfam" id="PF13409">
    <property type="entry name" value="GST_N_2"/>
    <property type="match status" value="1"/>
</dbReference>
<gene>
    <name evidence="3" type="ordered locus">PHZ_c3420</name>
</gene>
<dbReference type="SUPFAM" id="SSF52833">
    <property type="entry name" value="Thioredoxin-like"/>
    <property type="match status" value="1"/>
</dbReference>
<sequence length="204" mass="22796">MDVYYSPLACSLASRIALYEAGAEARFHRVDTKAGRTEDGEDYRAINPKGLVPAIRTPEGEVLTENAAVLQYIADAHPAARLAPQGFQRHRLQQWLNFIASELHKYVFTPLLSPRHDAAAKALARENAAERFAYLNDHLTGREWLLDEFSVADAYLAAVLNWAQAVQLDLDGYPAVIAYRDRLRARPAVARALGEEFAEYRKAA</sequence>
<evidence type="ECO:0000313" key="3">
    <source>
        <dbReference type="EMBL" id="ACG79829.1"/>
    </source>
</evidence>
<dbReference type="SFLD" id="SFLDS00019">
    <property type="entry name" value="Glutathione_Transferase_(cytos"/>
    <property type="match status" value="1"/>
</dbReference>
<evidence type="ECO:0000259" key="2">
    <source>
        <dbReference type="PROSITE" id="PS50405"/>
    </source>
</evidence>
<dbReference type="PANTHER" id="PTHR44051">
    <property type="entry name" value="GLUTATHIONE S-TRANSFERASE-RELATED"/>
    <property type="match status" value="1"/>
</dbReference>
<evidence type="ECO:0000259" key="1">
    <source>
        <dbReference type="PROSITE" id="PS50404"/>
    </source>
</evidence>
<dbReference type="PROSITE" id="PS50405">
    <property type="entry name" value="GST_CTER"/>
    <property type="match status" value="1"/>
</dbReference>
<dbReference type="SUPFAM" id="SSF47616">
    <property type="entry name" value="GST C-terminal domain-like"/>
    <property type="match status" value="1"/>
</dbReference>
<feature type="domain" description="GST C-terminal" evidence="2">
    <location>
        <begin position="85"/>
        <end position="204"/>
    </location>
</feature>
<dbReference type="Pfam" id="PF00043">
    <property type="entry name" value="GST_C"/>
    <property type="match status" value="1"/>
</dbReference>
<dbReference type="Gene3D" id="1.20.1050.10">
    <property type="match status" value="1"/>
</dbReference>
<dbReference type="RefSeq" id="WP_012523967.1">
    <property type="nucleotide sequence ID" value="NC_011144.1"/>
</dbReference>
<proteinExistence type="predicted"/>